<dbReference type="GO" id="GO:0005886">
    <property type="term" value="C:plasma membrane"/>
    <property type="evidence" value="ECO:0007669"/>
    <property type="project" value="TreeGrafter"/>
</dbReference>
<dbReference type="WBParaSite" id="ACRNAN_scaffold460.g30260.t1">
    <property type="protein sequence ID" value="ACRNAN_scaffold460.g30260.t1"/>
    <property type="gene ID" value="ACRNAN_scaffold460.g30260"/>
</dbReference>
<comment type="similarity">
    <text evidence="8">Belongs to the two pore domain potassium channel (TC 1.A.1.8) family.</text>
</comment>
<evidence type="ECO:0000256" key="1">
    <source>
        <dbReference type="ARBA" id="ARBA00004141"/>
    </source>
</evidence>
<keyword evidence="4 9" id="KW-1133">Transmembrane helix</keyword>
<sequence length="438" mass="49842">MWLCISAVKSCIYAYRKPLFVNFLCVTFIVVYSVVGGLIFLHFEQPYAEYLRELDSIEKTKCVEGVLDSSDPSGSHSELARRITEYCMYDRNFDEKQVWNIKNAMLYGFGILTTLGYGKIEPLTTNGRIFTVIYGFLGVPITVIIFTNFGRYLQNAEKYLRKKLCRRKAKEREEEVSDEESIYDDMEPIAPLTLVLIVALYLILGAFLISNLHDEFDFFNGIYFAFLCFTAIEYGEMIPSSTIYLPLIILYICLGLALSTIALDIGSAYVRKLYYIGKKLKHIGNIRIWFGSKDLRIKELLVAVGQNIGIESSMIGEINLQQLITDAIYVKEGKLLRVPQRQQIMEGIWPPELVPLFMKDGYFPDFLDADMDSEAKGTSPVKDVAYSDGEEDFDKASVQHLPNHITTELDQASRISDLSASINSRRSSDGNYFQDIDS</sequence>
<accession>A0A914DYD0</accession>
<keyword evidence="5 8" id="KW-0406">Ion transport</keyword>
<keyword evidence="2 8" id="KW-0813">Transport</keyword>
<comment type="subcellular location">
    <subcellularLocation>
        <location evidence="1">Membrane</location>
        <topology evidence="1">Multi-pass membrane protein</topology>
    </subcellularLocation>
</comment>
<dbReference type="AlphaFoldDB" id="A0A914DYD0"/>
<dbReference type="InterPro" id="IPR013099">
    <property type="entry name" value="K_chnl_dom"/>
</dbReference>
<evidence type="ECO:0000256" key="6">
    <source>
        <dbReference type="ARBA" id="ARBA00023136"/>
    </source>
</evidence>
<organism evidence="11 12">
    <name type="scientific">Acrobeloides nanus</name>
    <dbReference type="NCBI Taxonomy" id="290746"/>
    <lineage>
        <taxon>Eukaryota</taxon>
        <taxon>Metazoa</taxon>
        <taxon>Ecdysozoa</taxon>
        <taxon>Nematoda</taxon>
        <taxon>Chromadorea</taxon>
        <taxon>Rhabditida</taxon>
        <taxon>Tylenchina</taxon>
        <taxon>Cephalobomorpha</taxon>
        <taxon>Cephaloboidea</taxon>
        <taxon>Cephalobidae</taxon>
        <taxon>Acrobeloides</taxon>
    </lineage>
</organism>
<feature type="transmembrane region" description="Helical" evidence="9">
    <location>
        <begin position="189"/>
        <end position="209"/>
    </location>
</feature>
<evidence type="ECO:0000259" key="10">
    <source>
        <dbReference type="Pfam" id="PF07885"/>
    </source>
</evidence>
<feature type="transmembrane region" description="Helical" evidence="9">
    <location>
        <begin position="98"/>
        <end position="117"/>
    </location>
</feature>
<reference evidence="12" key="1">
    <citation type="submission" date="2022-11" db="UniProtKB">
        <authorList>
            <consortium name="WormBaseParasite"/>
        </authorList>
    </citation>
    <scope>IDENTIFICATION</scope>
</reference>
<proteinExistence type="inferred from homology"/>
<feature type="domain" description="Potassium channel" evidence="10">
    <location>
        <begin position="197"/>
        <end position="269"/>
    </location>
</feature>
<dbReference type="Gene3D" id="1.10.287.70">
    <property type="match status" value="1"/>
</dbReference>
<feature type="transmembrane region" description="Helical" evidence="9">
    <location>
        <begin position="244"/>
        <end position="270"/>
    </location>
</feature>
<feature type="transmembrane region" description="Helical" evidence="9">
    <location>
        <begin position="129"/>
        <end position="149"/>
    </location>
</feature>
<keyword evidence="6 9" id="KW-0472">Membrane</keyword>
<evidence type="ECO:0000256" key="7">
    <source>
        <dbReference type="ARBA" id="ARBA00023303"/>
    </source>
</evidence>
<evidence type="ECO:0000256" key="9">
    <source>
        <dbReference type="SAM" id="Phobius"/>
    </source>
</evidence>
<evidence type="ECO:0000256" key="5">
    <source>
        <dbReference type="ARBA" id="ARBA00023065"/>
    </source>
</evidence>
<keyword evidence="11" id="KW-1185">Reference proteome</keyword>
<evidence type="ECO:0000256" key="8">
    <source>
        <dbReference type="RuleBase" id="RU003857"/>
    </source>
</evidence>
<dbReference type="InterPro" id="IPR003280">
    <property type="entry name" value="2pore_dom_K_chnl"/>
</dbReference>
<dbReference type="GO" id="GO:0015271">
    <property type="term" value="F:outward rectifier potassium channel activity"/>
    <property type="evidence" value="ECO:0007669"/>
    <property type="project" value="TreeGrafter"/>
</dbReference>
<dbReference type="SUPFAM" id="SSF81324">
    <property type="entry name" value="Voltage-gated potassium channels"/>
    <property type="match status" value="2"/>
</dbReference>
<name>A0A914DYD0_9BILA</name>
<evidence type="ECO:0000256" key="3">
    <source>
        <dbReference type="ARBA" id="ARBA00022692"/>
    </source>
</evidence>
<dbReference type="GO" id="GO:0030322">
    <property type="term" value="P:stabilization of membrane potential"/>
    <property type="evidence" value="ECO:0007669"/>
    <property type="project" value="TreeGrafter"/>
</dbReference>
<keyword evidence="3 8" id="KW-0812">Transmembrane</keyword>
<evidence type="ECO:0000313" key="11">
    <source>
        <dbReference type="Proteomes" id="UP000887540"/>
    </source>
</evidence>
<dbReference type="Pfam" id="PF07885">
    <property type="entry name" value="Ion_trans_2"/>
    <property type="match status" value="2"/>
</dbReference>
<feature type="transmembrane region" description="Helical" evidence="9">
    <location>
        <begin position="216"/>
        <end position="232"/>
    </location>
</feature>
<protein>
    <submittedName>
        <fullName evidence="12">Potassium channel domain-containing protein</fullName>
    </submittedName>
</protein>
<dbReference type="Proteomes" id="UP000887540">
    <property type="component" value="Unplaced"/>
</dbReference>
<feature type="transmembrane region" description="Helical" evidence="9">
    <location>
        <begin position="19"/>
        <end position="43"/>
    </location>
</feature>
<dbReference type="PANTHER" id="PTHR11003">
    <property type="entry name" value="POTASSIUM CHANNEL, SUBFAMILY K"/>
    <property type="match status" value="1"/>
</dbReference>
<evidence type="ECO:0000313" key="12">
    <source>
        <dbReference type="WBParaSite" id="ACRNAN_scaffold460.g30260.t1"/>
    </source>
</evidence>
<dbReference type="PRINTS" id="PR01333">
    <property type="entry name" value="2POREKCHANEL"/>
</dbReference>
<dbReference type="PANTHER" id="PTHR11003:SF69">
    <property type="entry name" value="POTASSIUM CHANNEL DOMAIN-CONTAINING PROTEIN"/>
    <property type="match status" value="1"/>
</dbReference>
<evidence type="ECO:0000256" key="4">
    <source>
        <dbReference type="ARBA" id="ARBA00022989"/>
    </source>
</evidence>
<dbReference type="GO" id="GO:0022841">
    <property type="term" value="F:potassium ion leak channel activity"/>
    <property type="evidence" value="ECO:0007669"/>
    <property type="project" value="TreeGrafter"/>
</dbReference>
<feature type="domain" description="Potassium channel" evidence="10">
    <location>
        <begin position="96"/>
        <end position="154"/>
    </location>
</feature>
<evidence type="ECO:0000256" key="2">
    <source>
        <dbReference type="ARBA" id="ARBA00022448"/>
    </source>
</evidence>
<keyword evidence="7 8" id="KW-0407">Ion channel</keyword>